<feature type="transmembrane region" description="Helical" evidence="1">
    <location>
        <begin position="101"/>
        <end position="122"/>
    </location>
</feature>
<keyword evidence="1" id="KW-0472">Membrane</keyword>
<keyword evidence="1" id="KW-1133">Transmembrane helix</keyword>
<sequence length="129" mass="14102">MKWSFLIGGVADALVAVSWLLIASGDGRPNVLSGFVGTGPAYRFAMYIAALFMAGWSAILFWGWFKPHERKGLLMITAVLLLVSILAELVFYRSILGGREFIVGIAVRVALIAKFSTSYFYARSSTENG</sequence>
<organism evidence="2 3">
    <name type="scientific">Candidatus Polarisedimenticola svalbardensis</name>
    <dbReference type="NCBI Taxonomy" id="2886004"/>
    <lineage>
        <taxon>Bacteria</taxon>
        <taxon>Pseudomonadati</taxon>
        <taxon>Acidobacteriota</taxon>
        <taxon>Candidatus Polarisedimenticolia</taxon>
        <taxon>Candidatus Polarisedimenticolales</taxon>
        <taxon>Candidatus Polarisedimenticolaceae</taxon>
        <taxon>Candidatus Polarisedimenticola</taxon>
    </lineage>
</organism>
<feature type="transmembrane region" description="Helical" evidence="1">
    <location>
        <begin position="72"/>
        <end position="95"/>
    </location>
</feature>
<reference evidence="2 3" key="1">
    <citation type="submission" date="2020-08" db="EMBL/GenBank/DDBJ databases">
        <title>Acidobacteriota in marine sediments use diverse sulfur dissimilation pathways.</title>
        <authorList>
            <person name="Wasmund K."/>
        </authorList>
    </citation>
    <scope>NUCLEOTIDE SEQUENCE [LARGE SCALE GENOMIC DNA]</scope>
    <source>
        <strain evidence="2">MAG AM4</strain>
    </source>
</reference>
<accession>A0A8J6XXK7</accession>
<proteinExistence type="predicted"/>
<dbReference type="AlphaFoldDB" id="A0A8J6XXK7"/>
<gene>
    <name evidence="2" type="ORF">IFK94_10350</name>
</gene>
<keyword evidence="1" id="KW-0812">Transmembrane</keyword>
<feature type="transmembrane region" description="Helical" evidence="1">
    <location>
        <begin position="44"/>
        <end position="65"/>
    </location>
</feature>
<protein>
    <submittedName>
        <fullName evidence="2">Uncharacterized protein</fullName>
    </submittedName>
</protein>
<evidence type="ECO:0000256" key="1">
    <source>
        <dbReference type="SAM" id="Phobius"/>
    </source>
</evidence>
<evidence type="ECO:0000313" key="3">
    <source>
        <dbReference type="Proteomes" id="UP000648239"/>
    </source>
</evidence>
<name>A0A8J6XXK7_9BACT</name>
<dbReference type="EMBL" id="JACXWD010000033">
    <property type="protein sequence ID" value="MBD3868511.1"/>
    <property type="molecule type" value="Genomic_DNA"/>
</dbReference>
<evidence type="ECO:0000313" key="2">
    <source>
        <dbReference type="EMBL" id="MBD3868511.1"/>
    </source>
</evidence>
<feature type="transmembrane region" description="Helical" evidence="1">
    <location>
        <begin position="5"/>
        <end position="24"/>
    </location>
</feature>
<comment type="caution">
    <text evidence="2">The sequence shown here is derived from an EMBL/GenBank/DDBJ whole genome shotgun (WGS) entry which is preliminary data.</text>
</comment>
<dbReference type="Proteomes" id="UP000648239">
    <property type="component" value="Unassembled WGS sequence"/>
</dbReference>